<reference evidence="4" key="5">
    <citation type="submission" date="2025-09" db="UniProtKB">
        <authorList>
            <consortium name="Ensembl"/>
        </authorList>
    </citation>
    <scope>IDENTIFICATION</scope>
</reference>
<reference evidence="4" key="4">
    <citation type="submission" date="2025-08" db="UniProtKB">
        <authorList>
            <consortium name="Ensembl"/>
        </authorList>
    </citation>
    <scope>IDENTIFICATION</scope>
</reference>
<dbReference type="InterPro" id="IPR050780">
    <property type="entry name" value="Mucin_vWF_Thrombospondin_sf"/>
</dbReference>
<organism evidence="4 5">
    <name type="scientific">Callorhinchus milii</name>
    <name type="common">Ghost shark</name>
    <dbReference type="NCBI Taxonomy" id="7868"/>
    <lineage>
        <taxon>Eukaryota</taxon>
        <taxon>Metazoa</taxon>
        <taxon>Chordata</taxon>
        <taxon>Craniata</taxon>
        <taxon>Vertebrata</taxon>
        <taxon>Chondrichthyes</taxon>
        <taxon>Holocephali</taxon>
        <taxon>Chimaeriformes</taxon>
        <taxon>Callorhinchidae</taxon>
        <taxon>Callorhinchus</taxon>
    </lineage>
</organism>
<dbReference type="GO" id="GO:0031012">
    <property type="term" value="C:extracellular matrix"/>
    <property type="evidence" value="ECO:0007669"/>
    <property type="project" value="TreeGrafter"/>
</dbReference>
<feature type="domain" description="VWFD" evidence="3">
    <location>
        <begin position="39"/>
        <end position="138"/>
    </location>
</feature>
<sequence>HSLYPKRIVSDPCIYTKCVAKEKCRVVNGKAECQPIGGAVCWASGDPHYSTFDGQKYDFQGTCKYTIAKTCGTETSLPSFKVEAKNANRGSTKVSYVDLVNIYVYDLNITVLRREHSLVRVNDLKSNLPLLLHDGKLK</sequence>
<dbReference type="Ensembl" id="ENSCMIT00000013444.1">
    <property type="protein sequence ID" value="ENSCMIP00000013152.1"/>
    <property type="gene ID" value="ENSCMIG00000006641.1"/>
</dbReference>
<keyword evidence="5" id="KW-1185">Reference proteome</keyword>
<keyword evidence="1" id="KW-1015">Disulfide bond</keyword>
<dbReference type="PANTHER" id="PTHR11339">
    <property type="entry name" value="EXTRACELLULAR MATRIX GLYCOPROTEIN RELATED"/>
    <property type="match status" value="1"/>
</dbReference>
<dbReference type="Proteomes" id="UP000314986">
    <property type="component" value="Unassembled WGS sequence"/>
</dbReference>
<dbReference type="GO" id="GO:0005615">
    <property type="term" value="C:extracellular space"/>
    <property type="evidence" value="ECO:0007669"/>
    <property type="project" value="TreeGrafter"/>
</dbReference>
<evidence type="ECO:0000259" key="3">
    <source>
        <dbReference type="PROSITE" id="PS51233"/>
    </source>
</evidence>
<accession>A0A4W3HDB9</accession>
<evidence type="ECO:0000313" key="4">
    <source>
        <dbReference type="Ensembl" id="ENSCMIP00000013152.1"/>
    </source>
</evidence>
<dbReference type="PANTHER" id="PTHR11339:SF373">
    <property type="entry name" value="VWFD DOMAIN-CONTAINING PROTEIN"/>
    <property type="match status" value="1"/>
</dbReference>
<reference evidence="5" key="3">
    <citation type="journal article" date="2014" name="Nature">
        <title>Elephant shark genome provides unique insights into gnathostome evolution.</title>
        <authorList>
            <consortium name="International Elephant Shark Genome Sequencing Consortium"/>
            <person name="Venkatesh B."/>
            <person name="Lee A.P."/>
            <person name="Ravi V."/>
            <person name="Maurya A.K."/>
            <person name="Lian M.M."/>
            <person name="Swann J.B."/>
            <person name="Ohta Y."/>
            <person name="Flajnik M.F."/>
            <person name="Sutoh Y."/>
            <person name="Kasahara M."/>
            <person name="Hoon S."/>
            <person name="Gangu V."/>
            <person name="Roy S.W."/>
            <person name="Irimia M."/>
            <person name="Korzh V."/>
            <person name="Kondrychyn I."/>
            <person name="Lim Z.W."/>
            <person name="Tay B.H."/>
            <person name="Tohari S."/>
            <person name="Kong K.W."/>
            <person name="Ho S."/>
            <person name="Lorente-Galdos B."/>
            <person name="Quilez J."/>
            <person name="Marques-Bonet T."/>
            <person name="Raney B.J."/>
            <person name="Ingham P.W."/>
            <person name="Tay A."/>
            <person name="Hillier L.W."/>
            <person name="Minx P."/>
            <person name="Boehm T."/>
            <person name="Wilson R.K."/>
            <person name="Brenner S."/>
            <person name="Warren W.C."/>
        </authorList>
    </citation>
    <scope>NUCLEOTIDE SEQUENCE [LARGE SCALE GENOMIC DNA]</scope>
</reference>
<proteinExistence type="predicted"/>
<keyword evidence="2" id="KW-0325">Glycoprotein</keyword>
<dbReference type="InterPro" id="IPR001846">
    <property type="entry name" value="VWF_type-D"/>
</dbReference>
<protein>
    <recommendedName>
        <fullName evidence="3">VWFD domain-containing protein</fullName>
    </recommendedName>
</protein>
<evidence type="ECO:0000256" key="1">
    <source>
        <dbReference type="ARBA" id="ARBA00023157"/>
    </source>
</evidence>
<dbReference type="GeneTree" id="ENSGT00950000183155"/>
<dbReference type="PROSITE" id="PS51233">
    <property type="entry name" value="VWFD"/>
    <property type="match status" value="1"/>
</dbReference>
<dbReference type="Pfam" id="PF00094">
    <property type="entry name" value="VWD"/>
    <property type="match status" value="1"/>
</dbReference>
<evidence type="ECO:0000256" key="2">
    <source>
        <dbReference type="ARBA" id="ARBA00023180"/>
    </source>
</evidence>
<reference evidence="5" key="2">
    <citation type="journal article" date="2007" name="PLoS Biol.">
        <title>Survey sequencing and comparative analysis of the elephant shark (Callorhinchus milii) genome.</title>
        <authorList>
            <person name="Venkatesh B."/>
            <person name="Kirkness E.F."/>
            <person name="Loh Y.H."/>
            <person name="Halpern A.L."/>
            <person name="Lee A.P."/>
            <person name="Johnson J."/>
            <person name="Dandona N."/>
            <person name="Viswanathan L.D."/>
            <person name="Tay A."/>
            <person name="Venter J.C."/>
            <person name="Strausberg R.L."/>
            <person name="Brenner S."/>
        </authorList>
    </citation>
    <scope>NUCLEOTIDE SEQUENCE [LARGE SCALE GENOMIC DNA]</scope>
</reference>
<evidence type="ECO:0000313" key="5">
    <source>
        <dbReference type="Proteomes" id="UP000314986"/>
    </source>
</evidence>
<name>A0A4W3HDB9_CALMI</name>
<dbReference type="AlphaFoldDB" id="A0A4W3HDB9"/>
<reference evidence="5" key="1">
    <citation type="journal article" date="2006" name="Science">
        <title>Ancient noncoding elements conserved in the human genome.</title>
        <authorList>
            <person name="Venkatesh B."/>
            <person name="Kirkness E.F."/>
            <person name="Loh Y.H."/>
            <person name="Halpern A.L."/>
            <person name="Lee A.P."/>
            <person name="Johnson J."/>
            <person name="Dandona N."/>
            <person name="Viswanathan L.D."/>
            <person name="Tay A."/>
            <person name="Venter J.C."/>
            <person name="Strausberg R.L."/>
            <person name="Brenner S."/>
        </authorList>
    </citation>
    <scope>NUCLEOTIDE SEQUENCE [LARGE SCALE GENOMIC DNA]</scope>
</reference>